<organism evidence="1">
    <name type="scientific">Dasosvirus sp</name>
    <dbReference type="NCBI Taxonomy" id="2487764"/>
    <lineage>
        <taxon>Viruses</taxon>
        <taxon>Varidnaviria</taxon>
        <taxon>Bamfordvirae</taxon>
        <taxon>Nucleocytoviricota</taxon>
        <taxon>Megaviricetes</taxon>
        <taxon>Imitervirales</taxon>
        <taxon>Mimiviridae</taxon>
        <taxon>Klosneuvirinae</taxon>
    </lineage>
</organism>
<dbReference type="Pfam" id="PF12796">
    <property type="entry name" value="Ank_2"/>
    <property type="match status" value="1"/>
</dbReference>
<dbReference type="Gene3D" id="1.25.40.20">
    <property type="entry name" value="Ankyrin repeat-containing domain"/>
    <property type="match status" value="2"/>
</dbReference>
<name>A0A3G4ZRK2_9VIRU</name>
<dbReference type="SUPFAM" id="SSF48403">
    <property type="entry name" value="Ankyrin repeat"/>
    <property type="match status" value="1"/>
</dbReference>
<evidence type="ECO:0008006" key="2">
    <source>
        <dbReference type="Google" id="ProtNLM"/>
    </source>
</evidence>
<dbReference type="EMBL" id="MK072045">
    <property type="protein sequence ID" value="AYV77495.1"/>
    <property type="molecule type" value="Genomic_DNA"/>
</dbReference>
<protein>
    <recommendedName>
        <fullName evidence="2">Ankyrin repeat protein</fullName>
    </recommendedName>
</protein>
<dbReference type="PANTHER" id="PTHR24127">
    <property type="entry name" value="ANKYRIN REPEAT AND EF-HAND DOMAIN-CONTAINING PROTEIN 1"/>
    <property type="match status" value="1"/>
</dbReference>
<accession>A0A3G4ZRK2</accession>
<sequence length="405" mass="47625">MNPNCYFARFPDNIESLNPTIIFDLTDLANFDETCVGYGTWYYRAIIRLYQSIITNKYKDIKNLRLLRKFPNMAIYTYNDHYPILHHAIKYGNLKIVKTLVYARAYTGSYENVKCVPCIFEYTSAIHIAIACHQSNIVQFLINIDPNTKSYIWKSSWSNYISGPEPFYDEKYDLLNFVARMHRYVGNKTENKLIEIMKMLIKSGCDVNCRDTNDYTPIATCMSYPNTQMYIELLIKCGADINHMVYNKNWYEIKTPLAIALKYNTLTDNELSWCFDQDAQYLSITNPQILYMSPWKHELHNCDKIKKSFENNRIRYMSQYSFRNAGISLLKELGSIQNTQDIFDILISGSHDVKTQVSTNMQRLRKLYFKVSPFPSELEEIIIDYLFYRDISPLLETVKDHSSRI</sequence>
<dbReference type="InterPro" id="IPR002110">
    <property type="entry name" value="Ankyrin_rpt"/>
</dbReference>
<dbReference type="SMART" id="SM00248">
    <property type="entry name" value="ANK"/>
    <property type="match status" value="4"/>
</dbReference>
<reference evidence="1" key="1">
    <citation type="submission" date="2018-10" db="EMBL/GenBank/DDBJ databases">
        <title>Hidden diversity of soil giant viruses.</title>
        <authorList>
            <person name="Schulz F."/>
            <person name="Alteio L."/>
            <person name="Goudeau D."/>
            <person name="Ryan E.M."/>
            <person name="Malmstrom R.R."/>
            <person name="Blanchard J."/>
            <person name="Woyke T."/>
        </authorList>
    </citation>
    <scope>NUCLEOTIDE SEQUENCE</scope>
    <source>
        <strain evidence="1">DSV1</strain>
    </source>
</reference>
<evidence type="ECO:0000313" key="1">
    <source>
        <dbReference type="EMBL" id="AYV77495.1"/>
    </source>
</evidence>
<gene>
    <name evidence="1" type="ORF">Dasosvirus4_16</name>
</gene>
<dbReference type="PANTHER" id="PTHR24127:SF1">
    <property type="entry name" value="ANKYRIN REPEAT AND EF-HAND DOMAIN-CONTAINING PROTEIN 1"/>
    <property type="match status" value="1"/>
</dbReference>
<dbReference type="InterPro" id="IPR036770">
    <property type="entry name" value="Ankyrin_rpt-contain_sf"/>
</dbReference>
<proteinExistence type="predicted"/>
<dbReference type="InterPro" id="IPR052801">
    <property type="entry name" value="Ankyrin-EF-hand"/>
</dbReference>